<evidence type="ECO:0000256" key="3">
    <source>
        <dbReference type="ARBA" id="ARBA00022723"/>
    </source>
</evidence>
<dbReference type="Gene3D" id="1.10.1670.10">
    <property type="entry name" value="Helix-hairpin-Helix base-excision DNA repair enzymes (C-terminal)"/>
    <property type="match status" value="1"/>
</dbReference>
<keyword evidence="6 12" id="KW-0408">Iron</keyword>
<dbReference type="GO" id="GO:0051539">
    <property type="term" value="F:4 iron, 4 sulfur cluster binding"/>
    <property type="evidence" value="ECO:0007669"/>
    <property type="project" value="UniProtKB-UniRule"/>
</dbReference>
<evidence type="ECO:0000256" key="10">
    <source>
        <dbReference type="ARBA" id="ARBA00023239"/>
    </source>
</evidence>
<evidence type="ECO:0000256" key="6">
    <source>
        <dbReference type="ARBA" id="ARBA00023004"/>
    </source>
</evidence>
<dbReference type="PANTHER" id="PTHR10359:SF18">
    <property type="entry name" value="ENDONUCLEASE III"/>
    <property type="match status" value="1"/>
</dbReference>
<keyword evidence="10 12" id="KW-0456">Lyase</keyword>
<reference evidence="14 16" key="1">
    <citation type="submission" date="2015-10" db="EMBL/GenBank/DDBJ databases">
        <title>Candidatus Desulfofervidus auxilii, a hydrogenotrophic sulfate-reducing bacterium involved in the thermophilic anaerobic oxidation of methane.</title>
        <authorList>
            <person name="Krukenberg V."/>
            <person name="Richter M."/>
            <person name="Wegener G."/>
        </authorList>
    </citation>
    <scope>NUCLEOTIDE SEQUENCE [LARGE SCALE GENOMIC DNA]</scope>
    <source>
        <strain evidence="14 16">HS1</strain>
    </source>
</reference>
<dbReference type="SUPFAM" id="SSF48150">
    <property type="entry name" value="DNA-glycosylase"/>
    <property type="match status" value="1"/>
</dbReference>
<dbReference type="SMART" id="SM00525">
    <property type="entry name" value="FES"/>
    <property type="match status" value="1"/>
</dbReference>
<accession>A0A7U4TIQ0</accession>
<comment type="similarity">
    <text evidence="1 12">Belongs to the Nth/MutY family.</text>
</comment>
<dbReference type="EMBL" id="DRKW01000083">
    <property type="protein sequence ID" value="HEB73886.1"/>
    <property type="molecule type" value="Genomic_DNA"/>
</dbReference>
<dbReference type="PANTHER" id="PTHR10359">
    <property type="entry name" value="A/G-SPECIFIC ADENINE GLYCOSYLASE/ENDONUCLEASE III"/>
    <property type="match status" value="1"/>
</dbReference>
<dbReference type="InterPro" id="IPR003651">
    <property type="entry name" value="Endonuclease3_FeS-loop_motif"/>
</dbReference>
<keyword evidence="5 12" id="KW-0378">Hydrolase</keyword>
<dbReference type="GO" id="GO:0003677">
    <property type="term" value="F:DNA binding"/>
    <property type="evidence" value="ECO:0007669"/>
    <property type="project" value="UniProtKB-UniRule"/>
</dbReference>
<dbReference type="InterPro" id="IPR005759">
    <property type="entry name" value="Nth"/>
</dbReference>
<dbReference type="FunFam" id="1.10.340.30:FF:000001">
    <property type="entry name" value="Endonuclease III"/>
    <property type="match status" value="1"/>
</dbReference>
<dbReference type="Proteomes" id="UP000886268">
    <property type="component" value="Unassembled WGS sequence"/>
</dbReference>
<keyword evidence="8 12" id="KW-0238">DNA-binding</keyword>
<dbReference type="FunFam" id="1.10.1670.10:FF:000001">
    <property type="entry name" value="Endonuclease III"/>
    <property type="match status" value="1"/>
</dbReference>
<dbReference type="InterPro" id="IPR004036">
    <property type="entry name" value="Endonuclease-III-like_CS2"/>
</dbReference>
<comment type="function">
    <text evidence="12">DNA repair enzyme that has both DNA N-glycosylase activity and AP-lyase activity. The DNA N-glycosylase activity releases various damaged pyrimidines from DNA by cleaving the N-glycosidic bond, leaving an AP (apurinic/apyrimidinic) site. The AP-lyase activity cleaves the phosphodiester bond 3' to the AP site by a beta-elimination, leaving a 3'-terminal unsaturated sugar and a product with a terminal 5'-phosphate.</text>
</comment>
<organism evidence="14 16">
    <name type="scientific">Desulfofervidus auxilii</name>
    <dbReference type="NCBI Taxonomy" id="1621989"/>
    <lineage>
        <taxon>Bacteria</taxon>
        <taxon>Pseudomonadati</taxon>
        <taxon>Thermodesulfobacteriota</taxon>
        <taxon>Candidatus Desulfofervidia</taxon>
        <taxon>Candidatus Desulfofervidales</taxon>
        <taxon>Candidatus Desulfofervidaceae</taxon>
        <taxon>Candidatus Desulfofervidus</taxon>
    </lineage>
</organism>
<dbReference type="EC" id="4.2.99.18" evidence="12"/>
<keyword evidence="4 12" id="KW-0227">DNA damage</keyword>
<evidence type="ECO:0000256" key="2">
    <source>
        <dbReference type="ARBA" id="ARBA00022485"/>
    </source>
</evidence>
<dbReference type="CDD" id="cd00056">
    <property type="entry name" value="ENDO3c"/>
    <property type="match status" value="1"/>
</dbReference>
<proteinExistence type="inferred from homology"/>
<keyword evidence="7 12" id="KW-0411">Iron-sulfur</keyword>
<dbReference type="GO" id="GO:0019104">
    <property type="term" value="F:DNA N-glycosylase activity"/>
    <property type="evidence" value="ECO:0007669"/>
    <property type="project" value="UniProtKB-UniRule"/>
</dbReference>
<name>A0A7U4TIQ0_DESA2</name>
<dbReference type="GO" id="GO:0140078">
    <property type="term" value="F:class I DNA-(apurinic or apyrimidinic site) endonuclease activity"/>
    <property type="evidence" value="ECO:0007669"/>
    <property type="project" value="UniProtKB-EC"/>
</dbReference>
<feature type="domain" description="HhH-GPD" evidence="13">
    <location>
        <begin position="37"/>
        <end position="184"/>
    </location>
</feature>
<dbReference type="Pfam" id="PF00633">
    <property type="entry name" value="HHH"/>
    <property type="match status" value="1"/>
</dbReference>
<dbReference type="OrthoDB" id="9800977at2"/>
<dbReference type="EMBL" id="CP013015">
    <property type="protein sequence ID" value="AMM41553.1"/>
    <property type="molecule type" value="Genomic_DNA"/>
</dbReference>
<evidence type="ECO:0000256" key="12">
    <source>
        <dbReference type="HAMAP-Rule" id="MF_00942"/>
    </source>
</evidence>
<keyword evidence="14" id="KW-0255">Endonuclease</keyword>
<evidence type="ECO:0000256" key="5">
    <source>
        <dbReference type="ARBA" id="ARBA00022801"/>
    </source>
</evidence>
<reference evidence="15" key="2">
    <citation type="journal article" date="2020" name="mSystems">
        <title>Genome- and Community-Level Interaction Insights into Carbon Utilization and Element Cycling Functions of Hydrothermarchaeota in Hydrothermal Sediment.</title>
        <authorList>
            <person name="Zhou Z."/>
            <person name="Liu Y."/>
            <person name="Xu W."/>
            <person name="Pan J."/>
            <person name="Luo Z.H."/>
            <person name="Li M."/>
        </authorList>
    </citation>
    <scope>NUCLEOTIDE SEQUENCE [LARGE SCALE GENOMIC DNA]</scope>
    <source>
        <strain evidence="15">HyVt-45</strain>
    </source>
</reference>
<gene>
    <name evidence="12 15" type="primary">nth</name>
    <name evidence="15" type="ORF">ENJ03_01515</name>
    <name evidence="14" type="ORF">HS1_001759</name>
</gene>
<evidence type="ECO:0000256" key="4">
    <source>
        <dbReference type="ARBA" id="ARBA00022763"/>
    </source>
</evidence>
<keyword evidence="2 12" id="KW-0004">4Fe-4S</keyword>
<evidence type="ECO:0000256" key="8">
    <source>
        <dbReference type="ARBA" id="ARBA00023125"/>
    </source>
</evidence>
<dbReference type="InterPro" id="IPR011257">
    <property type="entry name" value="DNA_glycosylase"/>
</dbReference>
<dbReference type="InterPro" id="IPR003265">
    <property type="entry name" value="HhH-GPD_domain"/>
</dbReference>
<keyword evidence="16" id="KW-1185">Reference proteome</keyword>
<evidence type="ECO:0000256" key="11">
    <source>
        <dbReference type="ARBA" id="ARBA00023295"/>
    </source>
</evidence>
<dbReference type="RefSeq" id="WP_066064111.1">
    <property type="nucleotide sequence ID" value="NZ_CP013015.1"/>
</dbReference>
<dbReference type="PIRSF" id="PIRSF001435">
    <property type="entry name" value="Nth"/>
    <property type="match status" value="1"/>
</dbReference>
<feature type="binding site" evidence="12">
    <location>
        <position position="196"/>
    </location>
    <ligand>
        <name>[4Fe-4S] cluster</name>
        <dbReference type="ChEBI" id="CHEBI:49883"/>
    </ligand>
</feature>
<evidence type="ECO:0000259" key="13">
    <source>
        <dbReference type="SMART" id="SM00478"/>
    </source>
</evidence>
<evidence type="ECO:0000256" key="7">
    <source>
        <dbReference type="ARBA" id="ARBA00023014"/>
    </source>
</evidence>
<dbReference type="NCBIfam" id="TIGR01083">
    <property type="entry name" value="nth"/>
    <property type="match status" value="1"/>
</dbReference>
<sequence>MKEKVKNILKILDEHYPNVRVALNYTNPLELLIATILSAQCTDERVNQITPYLFKKYPTAKDYATADLKTLEEDIKPTGFYKNKAKHIKECCQVLVEKYHGQVPANLEILTKLPGIGRKTANVVLGNAFDIPGIVVDTHVRRVAKRLGLTKHQDALKIEKDLMQLIPKEKWTKFSLQLTWHGRRICKARKPQCNKCPLHKWCDEYQKV</sequence>
<protein>
    <recommendedName>
        <fullName evidence="12">Endonuclease III</fullName>
        <ecNumber evidence="12">4.2.99.18</ecNumber>
    </recommendedName>
    <alternativeName>
        <fullName evidence="12">DNA-(apurinic or apyrimidinic site) lyase</fullName>
    </alternativeName>
</protein>
<dbReference type="SMART" id="SM00478">
    <property type="entry name" value="ENDO3c"/>
    <property type="match status" value="1"/>
</dbReference>
<keyword evidence="11 12" id="KW-0326">Glycosidase</keyword>
<keyword evidence="14" id="KW-0540">Nuclease</keyword>
<evidence type="ECO:0000256" key="1">
    <source>
        <dbReference type="ARBA" id="ARBA00008343"/>
    </source>
</evidence>
<dbReference type="GO" id="GO:0046872">
    <property type="term" value="F:metal ion binding"/>
    <property type="evidence" value="ECO:0007669"/>
    <property type="project" value="UniProtKB-KW"/>
</dbReference>
<evidence type="ECO:0000313" key="14">
    <source>
        <dbReference type="EMBL" id="AMM41553.1"/>
    </source>
</evidence>
<keyword evidence="9 12" id="KW-0234">DNA repair</keyword>
<comment type="cofactor">
    <cofactor evidence="12">
        <name>[4Fe-4S] cluster</name>
        <dbReference type="ChEBI" id="CHEBI:49883"/>
    </cofactor>
    <text evidence="12">Binds 1 [4Fe-4S] cluster.</text>
</comment>
<evidence type="ECO:0000313" key="16">
    <source>
        <dbReference type="Proteomes" id="UP000070560"/>
    </source>
</evidence>
<feature type="binding site" evidence="12">
    <location>
        <position position="193"/>
    </location>
    <ligand>
        <name>[4Fe-4S] cluster</name>
        <dbReference type="ChEBI" id="CHEBI:49883"/>
    </ligand>
</feature>
<dbReference type="Proteomes" id="UP000070560">
    <property type="component" value="Chromosome"/>
</dbReference>
<dbReference type="InterPro" id="IPR000445">
    <property type="entry name" value="HhH_motif"/>
</dbReference>
<evidence type="ECO:0000313" key="15">
    <source>
        <dbReference type="EMBL" id="HEB73886.1"/>
    </source>
</evidence>
<dbReference type="Gene3D" id="1.10.340.30">
    <property type="entry name" value="Hypothetical protein, domain 2"/>
    <property type="match status" value="1"/>
</dbReference>
<feature type="binding site" evidence="12">
    <location>
        <position position="202"/>
    </location>
    <ligand>
        <name>[4Fe-4S] cluster</name>
        <dbReference type="ChEBI" id="CHEBI:49883"/>
    </ligand>
</feature>
<dbReference type="AlphaFoldDB" id="A0A7U4TIQ0"/>
<keyword evidence="3 12" id="KW-0479">Metal-binding</keyword>
<dbReference type="GO" id="GO:0006285">
    <property type="term" value="P:base-excision repair, AP site formation"/>
    <property type="evidence" value="ECO:0007669"/>
    <property type="project" value="TreeGrafter"/>
</dbReference>
<feature type="binding site" evidence="12">
    <location>
        <position position="186"/>
    </location>
    <ligand>
        <name>[4Fe-4S] cluster</name>
        <dbReference type="ChEBI" id="CHEBI:49883"/>
    </ligand>
</feature>
<dbReference type="PROSITE" id="PS01155">
    <property type="entry name" value="ENDONUCLEASE_III_2"/>
    <property type="match status" value="1"/>
</dbReference>
<dbReference type="KEGG" id="daw:HS1_001759"/>
<dbReference type="InterPro" id="IPR023170">
    <property type="entry name" value="HhH_base_excis_C"/>
</dbReference>
<comment type="catalytic activity">
    <reaction evidence="12">
        <text>2'-deoxyribonucleotide-(2'-deoxyribose 5'-phosphate)-2'-deoxyribonucleotide-DNA = a 3'-end 2'-deoxyribonucleotide-(2,3-dehydro-2,3-deoxyribose 5'-phosphate)-DNA + a 5'-end 5'-phospho-2'-deoxyribonucleoside-DNA + H(+)</text>
        <dbReference type="Rhea" id="RHEA:66592"/>
        <dbReference type="Rhea" id="RHEA-COMP:13180"/>
        <dbReference type="Rhea" id="RHEA-COMP:16897"/>
        <dbReference type="Rhea" id="RHEA-COMP:17067"/>
        <dbReference type="ChEBI" id="CHEBI:15378"/>
        <dbReference type="ChEBI" id="CHEBI:136412"/>
        <dbReference type="ChEBI" id="CHEBI:157695"/>
        <dbReference type="ChEBI" id="CHEBI:167181"/>
        <dbReference type="EC" id="4.2.99.18"/>
    </reaction>
</comment>
<dbReference type="HAMAP" id="MF_00942">
    <property type="entry name" value="Nth"/>
    <property type="match status" value="1"/>
</dbReference>
<evidence type="ECO:0000256" key="9">
    <source>
        <dbReference type="ARBA" id="ARBA00023204"/>
    </source>
</evidence>
<dbReference type="Pfam" id="PF00730">
    <property type="entry name" value="HhH-GPD"/>
    <property type="match status" value="1"/>
</dbReference>